<keyword evidence="2" id="KW-0645">Protease</keyword>
<dbReference type="GO" id="GO:0004069">
    <property type="term" value="F:L-aspartate:2-oxoglutarate aminotransferase activity"/>
    <property type="evidence" value="ECO:0007669"/>
    <property type="project" value="UniProtKB-EC"/>
</dbReference>
<dbReference type="EC" id="4.1.1.12" evidence="7"/>
<evidence type="ECO:0000256" key="1">
    <source>
        <dbReference type="ARBA" id="ARBA00006534"/>
    </source>
</evidence>
<dbReference type="Gene3D" id="1.10.20.110">
    <property type="match status" value="1"/>
</dbReference>
<evidence type="ECO:0000259" key="6">
    <source>
        <dbReference type="Pfam" id="PF00155"/>
    </source>
</evidence>
<dbReference type="InterPro" id="IPR004838">
    <property type="entry name" value="NHTrfase_class1_PyrdxlP-BS"/>
</dbReference>
<sequence length="892" mass="99976">MKKADRRKYATLSPFQLKDQLIQFATSHAERMMLNAGRGNPNWLATTPRAGFFQLGLFAVEESQRVLTKDQLGGIPHREGIALRLEQFLAARSQQPGIAFLHDCLTYGATHLNLDPDEWVYELVQGILGDCYPEPVRVLSQTEKVLQRYLVQELCNDQPPPGQYDLFATEGGTAAICYIFNSLLENKILHKHDKIALGTPIFTPYLEIPHLNTFRLQSLAVEASEAMGWQIPATELDKLADQEVKAFFLCNPANPTSVRLESNAIAKLVDLVTTERPDLIVITDDVYSTFVEDFRSLMAVLPQNTITVYSYSKYFGATGWRLGVIALHRDNVIDRMIAALPASTTRHLNQRYAHLHLEPQRLKFIDRMVADSRNVALNHTAGLSTPQQVQMVLFSLFCLLDHEDHYQHTCQGLVTQRWQALYQALGSVSPHAPDHTHYYTTIDLLKLAMDSYDSDFVDYLVKHHHPLDFVFQLAQDQGIVLLPGGGFEAPQWSVRVSLANLPDAAYVRIGQAIIALMQAYHAEWKAKTDTHTPPPRVPSSMRHRVRPGSHSFAAFDPDRDRFEYRCECGTRQPAHLHPIPGILLIGGAEEGCLGEDAATRWFLNRARGGDYLVLRLGGVGSQAAWVCDHYREFVNSAAELSIDSRAAANHPAVIQLIRDADALFIAGGNQNEYEDYWEGSAVETAINDLIHRKKIPIAGTSAGMAILGDYYYAPAHEGVISSEILNDPFHHNTKDLYRSDFIQVPFLKHVITDTHLDRRDRDYPETRYGRLFGFLARIVHDTGNQHPVYGIGLEEGSFVAIDEHGIATVFGNGTTQGQDAYFLQTQGLAPEQIQPGLPLIWNHHGKAVKVYRISGTPEGSGQFNLTNWSQAEGGRWEYWFTRGGSAGFHPIL</sequence>
<keyword evidence="7" id="KW-0456">Lyase</keyword>
<dbReference type="InterPro" id="IPR015421">
    <property type="entry name" value="PyrdxlP-dep_Trfase_major"/>
</dbReference>
<dbReference type="PANTHER" id="PTHR43795">
    <property type="entry name" value="BIFUNCTIONAL ASPARTATE AMINOTRANSFERASE AND GLUTAMATE/ASPARTATE-PREPHENATE AMINOTRANSFERASE-RELATED"/>
    <property type="match status" value="1"/>
</dbReference>
<keyword evidence="8" id="KW-1185">Reference proteome</keyword>
<dbReference type="EC" id="2.6.1.1" evidence="7"/>
<dbReference type="GO" id="GO:0008236">
    <property type="term" value="F:serine-type peptidase activity"/>
    <property type="evidence" value="ECO:0007669"/>
    <property type="project" value="UniProtKB-KW"/>
</dbReference>
<keyword evidence="7" id="KW-0032">Aminotransferase</keyword>
<dbReference type="NCBIfam" id="TIGR03801">
    <property type="entry name" value="asp_4_decarbox"/>
    <property type="match status" value="1"/>
</dbReference>
<evidence type="ECO:0000256" key="4">
    <source>
        <dbReference type="ARBA" id="ARBA00022825"/>
    </source>
</evidence>
<dbReference type="PROSITE" id="PS00105">
    <property type="entry name" value="AA_TRANSFER_CLASS_1"/>
    <property type="match status" value="1"/>
</dbReference>
<dbReference type="RefSeq" id="WP_201277376.1">
    <property type="nucleotide sequence ID" value="NZ_JTHE03000043.1"/>
</dbReference>
<keyword evidence="3" id="KW-0378">Hydrolase</keyword>
<dbReference type="Pfam" id="PF03575">
    <property type="entry name" value="Peptidase_S51"/>
    <property type="match status" value="1"/>
</dbReference>
<dbReference type="GO" id="GO:0006508">
    <property type="term" value="P:proteolysis"/>
    <property type="evidence" value="ECO:0007669"/>
    <property type="project" value="UniProtKB-KW"/>
</dbReference>
<dbReference type="AlphaFoldDB" id="A0ABD4T1J1"/>
<dbReference type="Pfam" id="PF00155">
    <property type="entry name" value="Aminotran_1_2"/>
    <property type="match status" value="1"/>
</dbReference>
<dbReference type="Gene3D" id="3.90.1150.10">
    <property type="entry name" value="Aspartate Aminotransferase, domain 1"/>
    <property type="match status" value="1"/>
</dbReference>
<dbReference type="InterPro" id="IPR004839">
    <property type="entry name" value="Aminotransferase_I/II_large"/>
</dbReference>
<dbReference type="Gene3D" id="3.40.50.880">
    <property type="match status" value="1"/>
</dbReference>
<dbReference type="InterPro" id="IPR015422">
    <property type="entry name" value="PyrdxlP-dep_Trfase_small"/>
</dbReference>
<reference evidence="7 8" key="1">
    <citation type="journal article" date="2015" name="Genome Announc.">
        <title>Draft Genome Sequence of Filamentous Marine Cyanobacterium Lyngbya confervoides Strain BDU141951.</title>
        <authorList>
            <person name="Chandrababunaidu M.M."/>
            <person name="Sen D."/>
            <person name="Tripathy S."/>
        </authorList>
    </citation>
    <scope>NUCLEOTIDE SEQUENCE [LARGE SCALE GENOMIC DNA]</scope>
    <source>
        <strain evidence="7 8">BDU141951</strain>
    </source>
</reference>
<keyword evidence="4" id="KW-0720">Serine protease</keyword>
<evidence type="ECO:0000313" key="7">
    <source>
        <dbReference type="EMBL" id="MCM1982577.1"/>
    </source>
</evidence>
<protein>
    <submittedName>
        <fullName evidence="7">Bifunctional aspartate transaminase/aspartate 4-decarboxylase</fullName>
        <ecNumber evidence="7">2.6.1.1</ecNumber>
        <ecNumber evidence="7">4.1.1.12</ecNumber>
    </submittedName>
</protein>
<name>A0ABD4T1J1_9CYAN</name>
<dbReference type="GO" id="GO:0047688">
    <property type="term" value="F:aspartate 4-decarboxylase activity"/>
    <property type="evidence" value="ECO:0007669"/>
    <property type="project" value="UniProtKB-EC"/>
</dbReference>
<evidence type="ECO:0000256" key="2">
    <source>
        <dbReference type="ARBA" id="ARBA00022670"/>
    </source>
</evidence>
<dbReference type="InterPro" id="IPR022518">
    <property type="entry name" value="Aspartate_4-decarboxylase"/>
</dbReference>
<dbReference type="SUPFAM" id="SSF52317">
    <property type="entry name" value="Class I glutamine amidotransferase-like"/>
    <property type="match status" value="1"/>
</dbReference>
<evidence type="ECO:0000313" key="8">
    <source>
        <dbReference type="Proteomes" id="UP000031561"/>
    </source>
</evidence>
<evidence type="ECO:0000256" key="3">
    <source>
        <dbReference type="ARBA" id="ARBA00022801"/>
    </source>
</evidence>
<evidence type="ECO:0000256" key="5">
    <source>
        <dbReference type="ARBA" id="ARBA00022898"/>
    </source>
</evidence>
<dbReference type="InterPro" id="IPR005320">
    <property type="entry name" value="Peptidase_S51"/>
</dbReference>
<keyword evidence="5" id="KW-0663">Pyridoxal phosphate</keyword>
<dbReference type="InterPro" id="IPR050478">
    <property type="entry name" value="Ethylene_sulfur-biosynth"/>
</dbReference>
<accession>A0ABD4T1J1</accession>
<dbReference type="NCBIfam" id="NF006755">
    <property type="entry name" value="PRK09275.1"/>
    <property type="match status" value="1"/>
</dbReference>
<dbReference type="InterPro" id="IPR029062">
    <property type="entry name" value="Class_I_gatase-like"/>
</dbReference>
<organism evidence="7 8">
    <name type="scientific">Lyngbya confervoides BDU141951</name>
    <dbReference type="NCBI Taxonomy" id="1574623"/>
    <lineage>
        <taxon>Bacteria</taxon>
        <taxon>Bacillati</taxon>
        <taxon>Cyanobacteriota</taxon>
        <taxon>Cyanophyceae</taxon>
        <taxon>Oscillatoriophycideae</taxon>
        <taxon>Oscillatoriales</taxon>
        <taxon>Microcoleaceae</taxon>
        <taxon>Lyngbya</taxon>
    </lineage>
</organism>
<proteinExistence type="inferred from homology"/>
<comment type="similarity">
    <text evidence="1">Belongs to the peptidase S51 family.</text>
</comment>
<dbReference type="SUPFAM" id="SSF53383">
    <property type="entry name" value="PLP-dependent transferases"/>
    <property type="match status" value="1"/>
</dbReference>
<keyword evidence="7" id="KW-0808">Transferase</keyword>
<feature type="domain" description="Aminotransferase class I/classII large" evidence="6">
    <location>
        <begin position="189"/>
        <end position="506"/>
    </location>
</feature>
<dbReference type="CDD" id="cd00609">
    <property type="entry name" value="AAT_like"/>
    <property type="match status" value="1"/>
</dbReference>
<dbReference type="Proteomes" id="UP000031561">
    <property type="component" value="Unassembled WGS sequence"/>
</dbReference>
<dbReference type="EMBL" id="JTHE03000043">
    <property type="protein sequence ID" value="MCM1982577.1"/>
    <property type="molecule type" value="Genomic_DNA"/>
</dbReference>
<gene>
    <name evidence="7" type="ORF">QQ91_0007030</name>
</gene>
<dbReference type="CDD" id="cd03145">
    <property type="entry name" value="GAT1_cyanophycinase"/>
    <property type="match status" value="1"/>
</dbReference>
<dbReference type="PANTHER" id="PTHR43795:SF2">
    <property type="entry name" value="BIFUNCTIONAL ASPARTATE AMINOTRANSFERASE AND GLUTAMATE_ASPARTATE-PREPHENATE AMINOTRANSFERASE"/>
    <property type="match status" value="1"/>
</dbReference>
<dbReference type="Gene3D" id="3.40.640.10">
    <property type="entry name" value="Type I PLP-dependent aspartate aminotransferase-like (Major domain)"/>
    <property type="match status" value="1"/>
</dbReference>
<comment type="caution">
    <text evidence="7">The sequence shown here is derived from an EMBL/GenBank/DDBJ whole genome shotgun (WGS) entry which is preliminary data.</text>
</comment>
<dbReference type="InterPro" id="IPR015424">
    <property type="entry name" value="PyrdxlP-dep_Trfase"/>
</dbReference>